<evidence type="ECO:0008006" key="4">
    <source>
        <dbReference type="Google" id="ProtNLM"/>
    </source>
</evidence>
<keyword evidence="1" id="KW-0472">Membrane</keyword>
<dbReference type="Proteomes" id="UP001320148">
    <property type="component" value="Chromosome"/>
</dbReference>
<dbReference type="RefSeq" id="WP_236890340.1">
    <property type="nucleotide sequence ID" value="NZ_AP024488.1"/>
</dbReference>
<protein>
    <recommendedName>
        <fullName evidence="4">DUF304 domain-containing protein</fullName>
    </recommendedName>
</protein>
<sequence>MHITQDDSKILRVEEKNTTIILLAAVVATFALVRTGFLIYSVGPAYEHYLHWVFIAALAAFAGNSFAEEVSFIFDRTNKVMSWSRKKLFRDKEEGRLPFSAIQDVRIGYRGTGKLAKYRIELVVEGQSFPLSRIYFQGMRAKDTCDRIAQRILETLPRG</sequence>
<accession>A0ABM7PNX4</accession>
<dbReference type="EMBL" id="AP024488">
    <property type="protein sequence ID" value="BCS98986.1"/>
    <property type="molecule type" value="Genomic_DNA"/>
</dbReference>
<reference evidence="2 3" key="1">
    <citation type="submission" date="2021-02" db="EMBL/GenBank/DDBJ databases">
        <title>Complete genome of Desulfoluna sp. strain ASN36.</title>
        <authorList>
            <person name="Takahashi A."/>
            <person name="Kojima H."/>
            <person name="Fukui M."/>
        </authorList>
    </citation>
    <scope>NUCLEOTIDE SEQUENCE [LARGE SCALE GENOMIC DNA]</scope>
    <source>
        <strain evidence="2 3">ASN36</strain>
    </source>
</reference>
<evidence type="ECO:0000313" key="2">
    <source>
        <dbReference type="EMBL" id="BCS98986.1"/>
    </source>
</evidence>
<organism evidence="2 3">
    <name type="scientific">Desulfoluna limicola</name>
    <dbReference type="NCBI Taxonomy" id="2810562"/>
    <lineage>
        <taxon>Bacteria</taxon>
        <taxon>Pseudomonadati</taxon>
        <taxon>Thermodesulfobacteriota</taxon>
        <taxon>Desulfobacteria</taxon>
        <taxon>Desulfobacterales</taxon>
        <taxon>Desulfolunaceae</taxon>
        <taxon>Desulfoluna</taxon>
    </lineage>
</organism>
<evidence type="ECO:0000256" key="1">
    <source>
        <dbReference type="SAM" id="Phobius"/>
    </source>
</evidence>
<keyword evidence="1" id="KW-1133">Transmembrane helix</keyword>
<keyword evidence="1" id="KW-0812">Transmembrane</keyword>
<feature type="transmembrane region" description="Helical" evidence="1">
    <location>
        <begin position="20"/>
        <end position="43"/>
    </location>
</feature>
<feature type="transmembrane region" description="Helical" evidence="1">
    <location>
        <begin position="49"/>
        <end position="67"/>
    </location>
</feature>
<gene>
    <name evidence="2" type="ORF">DSLASN_46180</name>
</gene>
<evidence type="ECO:0000313" key="3">
    <source>
        <dbReference type="Proteomes" id="UP001320148"/>
    </source>
</evidence>
<proteinExistence type="predicted"/>
<name>A0ABM7PNX4_9BACT</name>
<keyword evidence="3" id="KW-1185">Reference proteome</keyword>